<dbReference type="Proteomes" id="UP000604046">
    <property type="component" value="Unassembled WGS sequence"/>
</dbReference>
<comment type="caution">
    <text evidence="2">The sequence shown here is derived from an EMBL/GenBank/DDBJ whole genome shotgun (WGS) entry which is preliminary data.</text>
</comment>
<feature type="region of interest" description="Disordered" evidence="1">
    <location>
        <begin position="375"/>
        <end position="493"/>
    </location>
</feature>
<feature type="compositionally biased region" description="Basic residues" evidence="1">
    <location>
        <begin position="451"/>
        <end position="472"/>
    </location>
</feature>
<organism evidence="2 3">
    <name type="scientific">Symbiodinium natans</name>
    <dbReference type="NCBI Taxonomy" id="878477"/>
    <lineage>
        <taxon>Eukaryota</taxon>
        <taxon>Sar</taxon>
        <taxon>Alveolata</taxon>
        <taxon>Dinophyceae</taxon>
        <taxon>Suessiales</taxon>
        <taxon>Symbiodiniaceae</taxon>
        <taxon>Symbiodinium</taxon>
    </lineage>
</organism>
<name>A0A812JG40_9DINO</name>
<evidence type="ECO:0000313" key="2">
    <source>
        <dbReference type="EMBL" id="CAE7205859.1"/>
    </source>
</evidence>
<protein>
    <submittedName>
        <fullName evidence="2">Uncharacterized protein</fullName>
    </submittedName>
</protein>
<sequence>MANNGDAWQMPNPGLGHNGSFQTAADFHQQQQQHAMQYAPPPNAPWMQTADIAQLTVSFGQFLQQQQASQQQLLGELSGHLAQLAQSNARDVRPRRDEQVPPAMDGHPDQLLKNFDLQIQQILKKLSREWERRVAKLFSQKSLEKKYEELDRSHNMHRDFKTEADKPWQFANDYPSIATPSELELANMDSDAMTDGRYDIHRAWQQMRQRHALECWKFVQQHQKRYLQHLEKTTSRQHFHQEASDSVTSFMLSLPAFYTEADRARIVGKIQAWTDLFSRHTLGAYSSRHRAQEEKAVNRQKQLDDAQARYEAMDPRTFQVALALEAQNVKRKQDHKGHSMKPGPKVTVHQQSALGSVLAKNPDLADEYNLQVKANRGARGSLGQQERRTTSQQSRAGRSRSASYMSARSSASRHSSRKSSKSIRFSRTPSQSSRKTHRKTPRARSTSRSQHFGHSHHGQKPKNGKGQPRGRSRGTGSKPKGKGKAKGGSRGRQ</sequence>
<accession>A0A812JG40</accession>
<feature type="region of interest" description="Disordered" evidence="1">
    <location>
        <begin position="329"/>
        <end position="349"/>
    </location>
</feature>
<evidence type="ECO:0000313" key="3">
    <source>
        <dbReference type="Proteomes" id="UP000604046"/>
    </source>
</evidence>
<evidence type="ECO:0000256" key="1">
    <source>
        <dbReference type="SAM" id="MobiDB-lite"/>
    </source>
</evidence>
<feature type="compositionally biased region" description="Basic residues" evidence="1">
    <location>
        <begin position="479"/>
        <end position="493"/>
    </location>
</feature>
<dbReference type="EMBL" id="CAJNDS010000435">
    <property type="protein sequence ID" value="CAE7205859.1"/>
    <property type="molecule type" value="Genomic_DNA"/>
</dbReference>
<feature type="compositionally biased region" description="Basic residues" evidence="1">
    <location>
        <begin position="329"/>
        <end position="339"/>
    </location>
</feature>
<feature type="region of interest" description="Disordered" evidence="1">
    <location>
        <begin position="85"/>
        <end position="109"/>
    </location>
</feature>
<dbReference type="OrthoDB" id="441312at2759"/>
<gene>
    <name evidence="2" type="ORF">SNAT2548_LOCUS6520</name>
</gene>
<feature type="compositionally biased region" description="Basic and acidic residues" evidence="1">
    <location>
        <begin position="90"/>
        <end position="99"/>
    </location>
</feature>
<keyword evidence="3" id="KW-1185">Reference proteome</keyword>
<proteinExistence type="predicted"/>
<dbReference type="AlphaFoldDB" id="A0A812JG40"/>
<feature type="compositionally biased region" description="Low complexity" evidence="1">
    <location>
        <begin position="390"/>
        <end position="413"/>
    </location>
</feature>
<reference evidence="2" key="1">
    <citation type="submission" date="2021-02" db="EMBL/GenBank/DDBJ databases">
        <authorList>
            <person name="Dougan E. K."/>
            <person name="Rhodes N."/>
            <person name="Thang M."/>
            <person name="Chan C."/>
        </authorList>
    </citation>
    <scope>NUCLEOTIDE SEQUENCE</scope>
</reference>